<dbReference type="GO" id="GO:0016323">
    <property type="term" value="C:basolateral plasma membrane"/>
    <property type="evidence" value="ECO:0007669"/>
    <property type="project" value="UniProtKB-SubCell"/>
</dbReference>
<evidence type="ECO:0000256" key="4">
    <source>
        <dbReference type="SAM" id="MobiDB-lite"/>
    </source>
</evidence>
<comment type="subcellular location">
    <subcellularLocation>
        <location evidence="1">Basolateral cell membrane</location>
    </subcellularLocation>
</comment>
<dbReference type="Pfam" id="PF07565">
    <property type="entry name" value="Band_3_cyto"/>
    <property type="match status" value="1"/>
</dbReference>
<evidence type="ECO:0000256" key="1">
    <source>
        <dbReference type="ARBA" id="ARBA00004187"/>
    </source>
</evidence>
<feature type="compositionally biased region" description="Basic residues" evidence="4">
    <location>
        <begin position="60"/>
        <end position="78"/>
    </location>
</feature>
<keyword evidence="3" id="KW-0406">Ion transport</keyword>
<feature type="region of interest" description="Disordered" evidence="4">
    <location>
        <begin position="58"/>
        <end position="102"/>
    </location>
</feature>
<dbReference type="GO" id="GO:0008509">
    <property type="term" value="F:monoatomic anion transmembrane transporter activity"/>
    <property type="evidence" value="ECO:0007669"/>
    <property type="project" value="InterPro"/>
</dbReference>
<proteinExistence type="predicted"/>
<feature type="compositionally biased region" description="Polar residues" evidence="4">
    <location>
        <begin position="86"/>
        <end position="102"/>
    </location>
</feature>
<feature type="domain" description="Band 3 cytoplasmic" evidence="5">
    <location>
        <begin position="120"/>
        <end position="402"/>
    </location>
</feature>
<reference evidence="6 7" key="1">
    <citation type="journal article" date="2021" name="Sci. Rep.">
        <title>Chromosome anchoring in Senegalese sole (Solea senegalensis) reveals sex-associated markers and genome rearrangements in flatfish.</title>
        <authorList>
            <person name="Guerrero-Cozar I."/>
            <person name="Gomez-Garrido J."/>
            <person name="Berbel C."/>
            <person name="Martinez-Blanch J.F."/>
            <person name="Alioto T."/>
            <person name="Claros M.G."/>
            <person name="Gagnaire P.A."/>
            <person name="Manchado M."/>
        </authorList>
    </citation>
    <scope>NUCLEOTIDE SEQUENCE [LARGE SCALE GENOMIC DNA]</scope>
    <source>
        <strain evidence="6">Sse05_10M</strain>
    </source>
</reference>
<dbReference type="PANTHER" id="PTHR11453:SF37">
    <property type="entry name" value="ELECTRONEUTRAL SODIUM BICARBONATE EXCHANGER 1"/>
    <property type="match status" value="1"/>
</dbReference>
<evidence type="ECO:0000313" key="7">
    <source>
        <dbReference type="Proteomes" id="UP000693946"/>
    </source>
</evidence>
<dbReference type="GO" id="GO:0005452">
    <property type="term" value="F:solute:inorganic anion antiporter activity"/>
    <property type="evidence" value="ECO:0007669"/>
    <property type="project" value="InterPro"/>
</dbReference>
<keyword evidence="3" id="KW-0813">Transport</keyword>
<keyword evidence="3" id="KW-0739">Sodium transport</keyword>
<dbReference type="PANTHER" id="PTHR11453">
    <property type="entry name" value="ANION EXCHANGE PROTEIN"/>
    <property type="match status" value="1"/>
</dbReference>
<dbReference type="Proteomes" id="UP000693946">
    <property type="component" value="Linkage Group LG4"/>
</dbReference>
<dbReference type="InterPro" id="IPR013769">
    <property type="entry name" value="Band3_cytoplasmic_dom"/>
</dbReference>
<accession>A0AAV6QR74</accession>
<name>A0AAV6QR74_SOLSE</name>
<feature type="region of interest" description="Disordered" evidence="4">
    <location>
        <begin position="1"/>
        <end position="23"/>
    </location>
</feature>
<evidence type="ECO:0000259" key="5">
    <source>
        <dbReference type="Pfam" id="PF07565"/>
    </source>
</evidence>
<feature type="region of interest" description="Disordered" evidence="4">
    <location>
        <begin position="406"/>
        <end position="426"/>
    </location>
</feature>
<dbReference type="GO" id="GO:0008510">
    <property type="term" value="F:sodium:bicarbonate symporter activity"/>
    <property type="evidence" value="ECO:0007669"/>
    <property type="project" value="TreeGrafter"/>
</dbReference>
<evidence type="ECO:0000256" key="3">
    <source>
        <dbReference type="ARBA" id="ARBA00023201"/>
    </source>
</evidence>
<sequence>MNRLGANMPVNDPESILSYQRPDEEVVVDQGGTSSVLNIHYEEEELEGHRALFVGVRMPRQSHRHHKPHGSRHRRRDRRAGSSSAQQKEGSETTPSSHDTPSQRVQFILGGEGDAEHVAHELFTELDEICVKDGKDAEWKETARWLKFEEDVEDGGERWSKPYVATLSLHSLFELRSCIINGSVLLDMRADSIEEIADMVLDHQEASHELDDSVRVKVREALLKRHHHQNEKKKNLIPIVRSFTEGTRKQSELHLSASAPQPPPAPEPAKNGAGQDSSQVDLSKVDMHFMKKIPEGAEASNVLVGELDFLERSIVAFVRLSPAVLLTGLTEVPIPTRFLFILLGPDGKAQQYHEIGRSMATIMTDEIFHDVAYKAKDKGDLLAGIDEFLDQVTVLPPGEWDPSIRIEPPKNVPSQEKRKMPGVPNGTACQVEEELHAEHHGPELQRTGRYRLCANE</sequence>
<dbReference type="FunFam" id="3.40.930.10:FF:000001">
    <property type="entry name" value="Anion exchange protein"/>
    <property type="match status" value="1"/>
</dbReference>
<protein>
    <submittedName>
        <fullName evidence="6">Electroneutral sodium bicarbonate exchanger 1-like</fullName>
    </submittedName>
</protein>
<organism evidence="6 7">
    <name type="scientific">Solea senegalensis</name>
    <name type="common">Senegalese sole</name>
    <dbReference type="NCBI Taxonomy" id="28829"/>
    <lineage>
        <taxon>Eukaryota</taxon>
        <taxon>Metazoa</taxon>
        <taxon>Chordata</taxon>
        <taxon>Craniata</taxon>
        <taxon>Vertebrata</taxon>
        <taxon>Euteleostomi</taxon>
        <taxon>Actinopterygii</taxon>
        <taxon>Neopterygii</taxon>
        <taxon>Teleostei</taxon>
        <taxon>Neoteleostei</taxon>
        <taxon>Acanthomorphata</taxon>
        <taxon>Carangaria</taxon>
        <taxon>Pleuronectiformes</taxon>
        <taxon>Pleuronectoidei</taxon>
        <taxon>Soleidae</taxon>
        <taxon>Solea</taxon>
    </lineage>
</organism>
<evidence type="ECO:0000256" key="2">
    <source>
        <dbReference type="ARBA" id="ARBA00023053"/>
    </source>
</evidence>
<keyword evidence="2" id="KW-0915">Sodium</keyword>
<keyword evidence="7" id="KW-1185">Reference proteome</keyword>
<gene>
    <name evidence="6" type="ORF">JOB18_024368</name>
</gene>
<feature type="region of interest" description="Disordered" evidence="4">
    <location>
        <begin position="250"/>
        <end position="278"/>
    </location>
</feature>
<dbReference type="InterPro" id="IPR003020">
    <property type="entry name" value="HCO3_transpt_euk"/>
</dbReference>
<evidence type="ECO:0000313" key="6">
    <source>
        <dbReference type="EMBL" id="KAG7494147.1"/>
    </source>
</evidence>
<dbReference type="AlphaFoldDB" id="A0AAV6QR74"/>
<dbReference type="GO" id="GO:0051453">
    <property type="term" value="P:regulation of intracellular pH"/>
    <property type="evidence" value="ECO:0007669"/>
    <property type="project" value="TreeGrafter"/>
</dbReference>
<comment type="caution">
    <text evidence="6">The sequence shown here is derived from an EMBL/GenBank/DDBJ whole genome shotgun (WGS) entry which is preliminary data.</text>
</comment>
<dbReference type="EMBL" id="JAGKHQ010000016">
    <property type="protein sequence ID" value="KAG7494147.1"/>
    <property type="molecule type" value="Genomic_DNA"/>
</dbReference>